<dbReference type="RefSeq" id="WP_053866694.1">
    <property type="nucleotide sequence ID" value="NZ_CP030010.1"/>
</dbReference>
<dbReference type="AlphaFoldDB" id="A0A3S6K400"/>
<evidence type="ECO:0000313" key="1">
    <source>
        <dbReference type="EMBL" id="ASW50177.1"/>
    </source>
</evidence>
<reference evidence="1" key="1">
    <citation type="submission" date="2016-08" db="EMBL/GenBank/DDBJ databases">
        <title>Streptococcus suis SRD478 Genome sequencing and assembly.</title>
        <authorList>
            <person name="Nicholson T.L."/>
            <person name="Bayles D.O."/>
            <person name="Shore S.M."/>
        </authorList>
    </citation>
    <scope>NUCLEOTIDE SEQUENCE</scope>
    <source>
        <strain evidence="1">SRD478</strain>
    </source>
</reference>
<dbReference type="Proteomes" id="UP000323128">
    <property type="component" value="Chromosome"/>
</dbReference>
<gene>
    <name evidence="1" type="ORF">A7J08_07795</name>
</gene>
<name>A0A3S6K400_STRSU</name>
<protein>
    <recommendedName>
        <fullName evidence="2">ABC transporter permease</fullName>
    </recommendedName>
</protein>
<proteinExistence type="predicted"/>
<evidence type="ECO:0008006" key="2">
    <source>
        <dbReference type="Google" id="ProtNLM"/>
    </source>
</evidence>
<dbReference type="EMBL" id="CP017088">
    <property type="protein sequence ID" value="ASW50177.1"/>
    <property type="molecule type" value="Genomic_DNA"/>
</dbReference>
<accession>A0A3S6K400</accession>
<organism evidence="1">
    <name type="scientific">Streptococcus suis</name>
    <dbReference type="NCBI Taxonomy" id="1307"/>
    <lineage>
        <taxon>Bacteria</taxon>
        <taxon>Bacillati</taxon>
        <taxon>Bacillota</taxon>
        <taxon>Bacilli</taxon>
        <taxon>Lactobacillales</taxon>
        <taxon>Streptococcaceae</taxon>
        <taxon>Streptococcus</taxon>
    </lineage>
</organism>
<sequence length="116" mass="13448">MEFFGELLVEFLTGLADFDEKKHPPFGLRYWLGWLGVLIHILLLALLTCVTVFFFKFFLDGKGLINVVVAVVFLLFALFWLWKSGKTILKMWQATIYYLLFIRDISLPAGVFLIPI</sequence>